<accession>A0A0J9TI03</accession>
<protein>
    <recommendedName>
        <fullName evidence="4">Variable surface protein</fullName>
    </recommendedName>
</protein>
<evidence type="ECO:0000313" key="3">
    <source>
        <dbReference type="Proteomes" id="UP000053776"/>
    </source>
</evidence>
<keyword evidence="1" id="KW-0812">Transmembrane</keyword>
<organism evidence="2 3">
    <name type="scientific">Plasmodium vivax Mauritania I</name>
    <dbReference type="NCBI Taxonomy" id="1035515"/>
    <lineage>
        <taxon>Eukaryota</taxon>
        <taxon>Sar</taxon>
        <taxon>Alveolata</taxon>
        <taxon>Apicomplexa</taxon>
        <taxon>Aconoidasida</taxon>
        <taxon>Haemosporida</taxon>
        <taxon>Plasmodiidae</taxon>
        <taxon>Plasmodium</taxon>
        <taxon>Plasmodium (Plasmodium)</taxon>
    </lineage>
</organism>
<keyword evidence="1" id="KW-0472">Membrane</keyword>
<dbReference type="EMBL" id="KQ235014">
    <property type="protein sequence ID" value="KMZ94656.1"/>
    <property type="molecule type" value="Genomic_DNA"/>
</dbReference>
<evidence type="ECO:0008006" key="4">
    <source>
        <dbReference type="Google" id="ProtNLM"/>
    </source>
</evidence>
<evidence type="ECO:0000256" key="1">
    <source>
        <dbReference type="SAM" id="Phobius"/>
    </source>
</evidence>
<name>A0A0J9TI03_PLAVI</name>
<sequence>MNAIMKKELFNKNIIYDIFKDFGSWQTIADQADINYRNKQDSNFCSNIKYNSKNDNQLKYICSMFVILFEVSLWYCSSISKNIKDTKYPELLNYWLNFKLTEEGYKESNISNLFEYIRSNYDTFKARDILNNKIYYMDNHFFYNIHIIYKLYEIYDKLKEDKHSYYNTFLKEIKSQYNYGLEKCFHSGDINFCEALKKFRNHYKDTISSFKHYCHGNICPFLPDLNLDSSSHNERLRIAKLGNELMGGSFIPSLKGPSEVYTGEYFNLKYLIFLQYNLHMVEDNDKNNYVMVKILYEFIQYCIENKKNRKLLPFMKEFIGEYYDKKKPQYKTIFDECRRRGNTKEYCNFYKTWKEEIINDLTMIETNTSNYFEKQENYINNLSGFDLLLLDAKEMFQEFKKMSKYTPTIMSTIVAILIGLFFLYKVLINYI</sequence>
<feature type="transmembrane region" description="Helical" evidence="1">
    <location>
        <begin position="409"/>
        <end position="428"/>
    </location>
</feature>
<gene>
    <name evidence="2" type="ORF">PVMG_02545</name>
</gene>
<reference evidence="2 3" key="1">
    <citation type="submission" date="2011-08" db="EMBL/GenBank/DDBJ databases">
        <title>The Genome Sequence of Plasmodium vivax Mauritania I.</title>
        <authorList>
            <consortium name="The Broad Institute Genome Sequencing Platform"/>
            <consortium name="The Broad Institute Genome Sequencing Center for Infectious Disease"/>
            <person name="Neafsey D."/>
            <person name="Carlton J."/>
            <person name="Barnwell J."/>
            <person name="Collins W."/>
            <person name="Escalante A."/>
            <person name="Mullikin J."/>
            <person name="Saul A."/>
            <person name="Guigo R."/>
            <person name="Camara F."/>
            <person name="Young S.K."/>
            <person name="Zeng Q."/>
            <person name="Gargeya S."/>
            <person name="Fitzgerald M."/>
            <person name="Haas B."/>
            <person name="Abouelleil A."/>
            <person name="Alvarado L."/>
            <person name="Arachchi H.M."/>
            <person name="Berlin A."/>
            <person name="Brown A."/>
            <person name="Chapman S.B."/>
            <person name="Chen Z."/>
            <person name="Dunbar C."/>
            <person name="Freedman E."/>
            <person name="Gearin G."/>
            <person name="Gellesch M."/>
            <person name="Goldberg J."/>
            <person name="Griggs A."/>
            <person name="Gujja S."/>
            <person name="Heiman D."/>
            <person name="Howarth C."/>
            <person name="Larson L."/>
            <person name="Lui A."/>
            <person name="MacDonald P.J.P."/>
            <person name="Montmayeur A."/>
            <person name="Murphy C."/>
            <person name="Neiman D."/>
            <person name="Pearson M."/>
            <person name="Priest M."/>
            <person name="Roberts A."/>
            <person name="Saif S."/>
            <person name="Shea T."/>
            <person name="Shenoy N."/>
            <person name="Sisk P."/>
            <person name="Stolte C."/>
            <person name="Sykes S."/>
            <person name="Wortman J."/>
            <person name="Nusbaum C."/>
            <person name="Birren B."/>
        </authorList>
    </citation>
    <scope>NUCLEOTIDE SEQUENCE [LARGE SCALE GENOMIC DNA]</scope>
    <source>
        <strain evidence="2 3">Mauritania I</strain>
    </source>
</reference>
<proteinExistence type="predicted"/>
<keyword evidence="1" id="KW-1133">Transmembrane helix</keyword>
<evidence type="ECO:0000313" key="2">
    <source>
        <dbReference type="EMBL" id="KMZ94656.1"/>
    </source>
</evidence>
<dbReference type="AlphaFoldDB" id="A0A0J9TI03"/>
<dbReference type="Proteomes" id="UP000053776">
    <property type="component" value="Unassembled WGS sequence"/>
</dbReference>